<dbReference type="RefSeq" id="WP_394831450.1">
    <property type="nucleotide sequence ID" value="NZ_CP089929.1"/>
</dbReference>
<keyword evidence="4 10" id="KW-0812">Transmembrane</keyword>
<dbReference type="Gene3D" id="1.20.1530.20">
    <property type="match status" value="1"/>
</dbReference>
<feature type="transmembrane region" description="Helical" evidence="10">
    <location>
        <begin position="212"/>
        <end position="231"/>
    </location>
</feature>
<evidence type="ECO:0000256" key="10">
    <source>
        <dbReference type="SAM" id="Phobius"/>
    </source>
</evidence>
<feature type="transmembrane region" description="Helical" evidence="10">
    <location>
        <begin position="176"/>
        <end position="200"/>
    </location>
</feature>
<dbReference type="InterPro" id="IPR038770">
    <property type="entry name" value="Na+/solute_symporter_sf"/>
</dbReference>
<feature type="transmembrane region" description="Helical" evidence="10">
    <location>
        <begin position="299"/>
        <end position="322"/>
    </location>
</feature>
<dbReference type="Pfam" id="PF00999">
    <property type="entry name" value="Na_H_Exchanger"/>
    <property type="match status" value="1"/>
</dbReference>
<protein>
    <submittedName>
        <fullName evidence="12">Cation:proton antiporter</fullName>
    </submittedName>
</protein>
<evidence type="ECO:0000256" key="5">
    <source>
        <dbReference type="ARBA" id="ARBA00022989"/>
    </source>
</evidence>
<feature type="transmembrane region" description="Helical" evidence="10">
    <location>
        <begin position="268"/>
        <end position="287"/>
    </location>
</feature>
<feature type="transmembrane region" description="Helical" evidence="10">
    <location>
        <begin position="68"/>
        <end position="87"/>
    </location>
</feature>
<evidence type="ECO:0000256" key="4">
    <source>
        <dbReference type="ARBA" id="ARBA00022692"/>
    </source>
</evidence>
<evidence type="ECO:0000256" key="9">
    <source>
        <dbReference type="ARBA" id="ARBA00023201"/>
    </source>
</evidence>
<organism evidence="12 13">
    <name type="scientific">Pendulispora rubella</name>
    <dbReference type="NCBI Taxonomy" id="2741070"/>
    <lineage>
        <taxon>Bacteria</taxon>
        <taxon>Pseudomonadati</taxon>
        <taxon>Myxococcota</taxon>
        <taxon>Myxococcia</taxon>
        <taxon>Myxococcales</taxon>
        <taxon>Sorangiineae</taxon>
        <taxon>Pendulisporaceae</taxon>
        <taxon>Pendulispora</taxon>
    </lineage>
</organism>
<comment type="subcellular location">
    <subcellularLocation>
        <location evidence="1">Membrane</location>
        <topology evidence="1">Multi-pass membrane protein</topology>
    </subcellularLocation>
</comment>
<evidence type="ECO:0000313" key="13">
    <source>
        <dbReference type="Proteomes" id="UP001374803"/>
    </source>
</evidence>
<feature type="domain" description="Cation/H+ exchanger transmembrane" evidence="11">
    <location>
        <begin position="24"/>
        <end position="418"/>
    </location>
</feature>
<feature type="transmembrane region" description="Helical" evidence="10">
    <location>
        <begin position="6"/>
        <end position="27"/>
    </location>
</feature>
<dbReference type="EMBL" id="CP089983">
    <property type="protein sequence ID" value="WXB01831.1"/>
    <property type="molecule type" value="Genomic_DNA"/>
</dbReference>
<name>A0ABZ2KW96_9BACT</name>
<keyword evidence="5 10" id="KW-1133">Transmembrane helix</keyword>
<keyword evidence="9" id="KW-0739">Sodium transport</keyword>
<feature type="transmembrane region" description="Helical" evidence="10">
    <location>
        <begin position="39"/>
        <end position="62"/>
    </location>
</feature>
<accession>A0ABZ2KW96</accession>
<keyword evidence="7" id="KW-0406">Ion transport</keyword>
<keyword evidence="3" id="KW-0050">Antiport</keyword>
<feature type="transmembrane region" description="Helical" evidence="10">
    <location>
        <begin position="107"/>
        <end position="124"/>
    </location>
</feature>
<gene>
    <name evidence="12" type="ORF">LVJ94_33550</name>
</gene>
<reference evidence="12" key="1">
    <citation type="submission" date="2021-12" db="EMBL/GenBank/DDBJ databases">
        <title>Discovery of the Pendulisporaceae a myxobacterial family with distinct sporulation behavior and unique specialized metabolism.</title>
        <authorList>
            <person name="Garcia R."/>
            <person name="Popoff A."/>
            <person name="Bader C.D."/>
            <person name="Loehr J."/>
            <person name="Walesch S."/>
            <person name="Walt C."/>
            <person name="Boldt J."/>
            <person name="Bunk B."/>
            <person name="Haeckl F.J.F.P.J."/>
            <person name="Gunesch A.P."/>
            <person name="Birkelbach J."/>
            <person name="Nuebel U."/>
            <person name="Pietschmann T."/>
            <person name="Bach T."/>
            <person name="Mueller R."/>
        </authorList>
    </citation>
    <scope>NUCLEOTIDE SEQUENCE</scope>
    <source>
        <strain evidence="12">MSr11367</strain>
    </source>
</reference>
<proteinExistence type="predicted"/>
<keyword evidence="8 10" id="KW-0472">Membrane</keyword>
<evidence type="ECO:0000256" key="8">
    <source>
        <dbReference type="ARBA" id="ARBA00023136"/>
    </source>
</evidence>
<keyword evidence="13" id="KW-1185">Reference proteome</keyword>
<dbReference type="Proteomes" id="UP001374803">
    <property type="component" value="Chromosome"/>
</dbReference>
<dbReference type="InterPro" id="IPR006153">
    <property type="entry name" value="Cation/H_exchanger_TM"/>
</dbReference>
<evidence type="ECO:0000256" key="3">
    <source>
        <dbReference type="ARBA" id="ARBA00022449"/>
    </source>
</evidence>
<feature type="transmembrane region" description="Helical" evidence="10">
    <location>
        <begin position="144"/>
        <end position="164"/>
    </location>
</feature>
<evidence type="ECO:0000313" key="12">
    <source>
        <dbReference type="EMBL" id="WXB01831.1"/>
    </source>
</evidence>
<feature type="transmembrane region" description="Helical" evidence="10">
    <location>
        <begin position="328"/>
        <end position="346"/>
    </location>
</feature>
<evidence type="ECO:0000256" key="7">
    <source>
        <dbReference type="ARBA" id="ARBA00023065"/>
    </source>
</evidence>
<dbReference type="PANTHER" id="PTHR43562">
    <property type="entry name" value="NAPA-TYPE SODIUM/HYDROGEN ANTIPORTER"/>
    <property type="match status" value="1"/>
</dbReference>
<evidence type="ECO:0000256" key="6">
    <source>
        <dbReference type="ARBA" id="ARBA00023053"/>
    </source>
</evidence>
<sequence length="437" mass="45655">MPDRQLGAFTLALLLIIGGAHGLGYLFARWRQPRVIGEILAGILLGPSVFGRIAPSASALLFGEDKTSPARIVLGFLYSLGLLLLLFASGSEVRNVLGSRETRRQTWWLLGIGTSLPFAITLALGPCLPLDPLMGAAHQRTSLLLVLAIAVAVTSIPVISKIFADLGILESRFAGLILGMAMLEDILLWGVLGVATSLAAVRTAGVDPMVSVTRHLVLSTLYIGLGLTLAPKWLAKWGRSQRNVLAVGSPMAWIVVVIFAYTAAAAAAGVNVVFGAFLAGFGILGGFKGTERARFAEPVAALGKVSFGAFVPVYFAIVGYRLDLTRTFSLAMLVTFLVGSSAIRLLSMGLAARLARLRGLDIANVAITANARGGPGIVLASVAFDAGIISPAFFTTLVLTAILTSQATGFWLELVLRKGLPLLSSAPSAGEAPAPAE</sequence>
<evidence type="ECO:0000256" key="1">
    <source>
        <dbReference type="ARBA" id="ARBA00004141"/>
    </source>
</evidence>
<feature type="transmembrane region" description="Helical" evidence="10">
    <location>
        <begin position="243"/>
        <end position="262"/>
    </location>
</feature>
<keyword evidence="6" id="KW-0915">Sodium</keyword>
<evidence type="ECO:0000256" key="2">
    <source>
        <dbReference type="ARBA" id="ARBA00022448"/>
    </source>
</evidence>
<evidence type="ECO:0000259" key="11">
    <source>
        <dbReference type="Pfam" id="PF00999"/>
    </source>
</evidence>
<dbReference type="PANTHER" id="PTHR43562:SF3">
    <property type="entry name" value="SODIUM ION_PROTON EXCHANGER (EUROFUNG)"/>
    <property type="match status" value="1"/>
</dbReference>
<keyword evidence="2" id="KW-0813">Transport</keyword>